<protein>
    <submittedName>
        <fullName evidence="2">Pimeloyl-ACP methyl ester carboxylesterase</fullName>
    </submittedName>
</protein>
<dbReference type="PANTHER" id="PTHR37017">
    <property type="entry name" value="AB HYDROLASE-1 DOMAIN-CONTAINING PROTEIN-RELATED"/>
    <property type="match status" value="1"/>
</dbReference>
<reference evidence="3" key="1">
    <citation type="submission" date="2016-10" db="EMBL/GenBank/DDBJ databases">
        <authorList>
            <person name="Varghese N."/>
            <person name="Submissions S."/>
        </authorList>
    </citation>
    <scope>NUCLEOTIDE SEQUENCE [LARGE SCALE GENOMIC DNA]</scope>
    <source>
        <strain evidence="3">DSM 46838</strain>
    </source>
</reference>
<feature type="domain" description="AB hydrolase-1" evidence="1">
    <location>
        <begin position="2"/>
        <end position="224"/>
    </location>
</feature>
<name>A0A1I2BTU5_9ACTN</name>
<accession>A0A1I2BTU5</accession>
<evidence type="ECO:0000313" key="3">
    <source>
        <dbReference type="Proteomes" id="UP000198589"/>
    </source>
</evidence>
<dbReference type="SUPFAM" id="SSF53474">
    <property type="entry name" value="alpha/beta-Hydrolases"/>
    <property type="match status" value="1"/>
</dbReference>
<organism evidence="2 3">
    <name type="scientific">Blastococcus tunisiensis</name>
    <dbReference type="NCBI Taxonomy" id="1798228"/>
    <lineage>
        <taxon>Bacteria</taxon>
        <taxon>Bacillati</taxon>
        <taxon>Actinomycetota</taxon>
        <taxon>Actinomycetes</taxon>
        <taxon>Geodermatophilales</taxon>
        <taxon>Geodermatophilaceae</taxon>
        <taxon>Blastococcus</taxon>
    </lineage>
</organism>
<sequence length="230" mass="24824">MLVHGAWGGAHGFRHVRRALREAGHEVFTPSLTGIGERVHLASPQVGLTTHVTDVVNTVLYEDLTEVVLLGFSYGGMVVSGAVDHIGDRVAALVLLDAFLPADGDTVHGLLGRTVADTAAPGRPWLVDGPVRAYDDPAEAAFSVPRRTPQPVRCFTEPVQLPRPLEDFPFSRTYVRATEPDPEAIGNAAFDAAAVRARTSPAWRYIELATTHLVAQNRPADLARLLLELT</sequence>
<dbReference type="EMBL" id="FOND01000004">
    <property type="protein sequence ID" value="SFE59532.1"/>
    <property type="molecule type" value="Genomic_DNA"/>
</dbReference>
<dbReference type="Pfam" id="PF12697">
    <property type="entry name" value="Abhydrolase_6"/>
    <property type="match status" value="1"/>
</dbReference>
<dbReference type="InterPro" id="IPR000073">
    <property type="entry name" value="AB_hydrolase_1"/>
</dbReference>
<dbReference type="AlphaFoldDB" id="A0A1I2BTU5"/>
<keyword evidence="3" id="KW-1185">Reference proteome</keyword>
<dbReference type="Proteomes" id="UP000198589">
    <property type="component" value="Unassembled WGS sequence"/>
</dbReference>
<proteinExistence type="predicted"/>
<dbReference type="STRING" id="1798228.SAMN05216574_104265"/>
<dbReference type="InterPro" id="IPR052897">
    <property type="entry name" value="Sec-Metab_Biosynth_Hydrolase"/>
</dbReference>
<evidence type="ECO:0000259" key="1">
    <source>
        <dbReference type="Pfam" id="PF12697"/>
    </source>
</evidence>
<dbReference type="Gene3D" id="3.40.50.1820">
    <property type="entry name" value="alpha/beta hydrolase"/>
    <property type="match status" value="1"/>
</dbReference>
<evidence type="ECO:0000313" key="2">
    <source>
        <dbReference type="EMBL" id="SFE59532.1"/>
    </source>
</evidence>
<gene>
    <name evidence="2" type="ORF">SAMN05216574_104265</name>
</gene>
<dbReference type="InterPro" id="IPR029058">
    <property type="entry name" value="AB_hydrolase_fold"/>
</dbReference>
<dbReference type="PANTHER" id="PTHR37017:SF11">
    <property type="entry name" value="ESTERASE_LIPASE_THIOESTERASE DOMAIN-CONTAINING PROTEIN"/>
    <property type="match status" value="1"/>
</dbReference>
<dbReference type="GO" id="GO:0003824">
    <property type="term" value="F:catalytic activity"/>
    <property type="evidence" value="ECO:0007669"/>
    <property type="project" value="UniProtKB-ARBA"/>
</dbReference>